<dbReference type="Gene3D" id="3.40.630.10">
    <property type="entry name" value="Zn peptidases"/>
    <property type="match status" value="1"/>
</dbReference>
<evidence type="ECO:0000256" key="2">
    <source>
        <dbReference type="PIRSR" id="PIRSR005962-1"/>
    </source>
</evidence>
<keyword evidence="2" id="KW-0479">Metal-binding</keyword>
<dbReference type="Pfam" id="PF01546">
    <property type="entry name" value="Peptidase_M20"/>
    <property type="match status" value="1"/>
</dbReference>
<dbReference type="SUPFAM" id="SSF55031">
    <property type="entry name" value="Bacterial exopeptidase dimerisation domain"/>
    <property type="match status" value="1"/>
</dbReference>
<feature type="domain" description="Peptidase M20 dimerisation" evidence="3">
    <location>
        <begin position="189"/>
        <end position="280"/>
    </location>
</feature>
<sequence>MPLINRIAETAPEIAAWRRHLHRHPELLYDVHETAAFVADKLRSFGLDEVATGIGRTGVVGVLHGRNGAGGPMIGLRSDMDALPIEEAVERPHGSVHPGKMHACGHDGHMAMLLGAAEHLASTRNFDGSIAFIFQPAEEGGAGAKAMLDDGLFERFPVGRVYGMHNMPGLGVGRFALRPGAFMASADVFAVEIEGRGGHAAKPDECLDPVLAGAAMVLALQQVVARNVDPLKAAVISVTCFNAGTTNNVIPQTARISGTIRSLDPAVRAQLEARTRAVIAGIASAHGVEARFTFRSGYPVTVNDPDEAAVAAGIARRVAGDGMVDDDRAPLMGAEDFAYMLERRPGAMIFVGNGASAGLHHPAYDFDDAAIPHGVSYWVTLAETLLPG</sequence>
<dbReference type="PANTHER" id="PTHR11014:SF63">
    <property type="entry name" value="METALLOPEPTIDASE, PUTATIVE (AFU_ORTHOLOGUE AFUA_6G09600)-RELATED"/>
    <property type="match status" value="1"/>
</dbReference>
<dbReference type="AlphaFoldDB" id="A0A1E3H9T8"/>
<keyword evidence="5" id="KW-1185">Reference proteome</keyword>
<dbReference type="Gene3D" id="3.30.70.360">
    <property type="match status" value="1"/>
</dbReference>
<dbReference type="EC" id="3.-.-.-" evidence="4"/>
<feature type="binding site" evidence="2">
    <location>
        <position position="104"/>
    </location>
    <ligand>
        <name>Mn(2+)</name>
        <dbReference type="ChEBI" id="CHEBI:29035"/>
        <label>2</label>
    </ligand>
</feature>
<dbReference type="NCBIfam" id="TIGR01891">
    <property type="entry name" value="amidohydrolases"/>
    <property type="match status" value="1"/>
</dbReference>
<dbReference type="InterPro" id="IPR011650">
    <property type="entry name" value="Peptidase_M20_dimer"/>
</dbReference>
<comment type="caution">
    <text evidence="4">The sequence shown here is derived from an EMBL/GenBank/DDBJ whole genome shotgun (WGS) entry which is preliminary data.</text>
</comment>
<name>A0A1E3H9T8_9HYPH</name>
<dbReference type="PIRSF" id="PIRSF005962">
    <property type="entry name" value="Pept_M20D_amidohydro"/>
    <property type="match status" value="1"/>
</dbReference>
<feature type="binding site" evidence="2">
    <location>
        <position position="106"/>
    </location>
    <ligand>
        <name>Mn(2+)</name>
        <dbReference type="ChEBI" id="CHEBI:29035"/>
        <label>2</label>
    </ligand>
</feature>
<evidence type="ECO:0000259" key="3">
    <source>
        <dbReference type="Pfam" id="PF07687"/>
    </source>
</evidence>
<feature type="binding site" evidence="2">
    <location>
        <position position="165"/>
    </location>
    <ligand>
        <name>Mn(2+)</name>
        <dbReference type="ChEBI" id="CHEBI:29035"/>
        <label>2</label>
    </ligand>
</feature>
<evidence type="ECO:0000313" key="5">
    <source>
        <dbReference type="Proteomes" id="UP000094622"/>
    </source>
</evidence>
<evidence type="ECO:0000313" key="4">
    <source>
        <dbReference type="EMBL" id="ODN72546.1"/>
    </source>
</evidence>
<dbReference type="InterPro" id="IPR036264">
    <property type="entry name" value="Bact_exopeptidase_dim_dom"/>
</dbReference>
<dbReference type="Proteomes" id="UP000094622">
    <property type="component" value="Unassembled WGS sequence"/>
</dbReference>
<dbReference type="RefSeq" id="WP_069305341.1">
    <property type="nucleotide sequence ID" value="NZ_MCRJ01000001.1"/>
</dbReference>
<keyword evidence="1 4" id="KW-0378">Hydrolase</keyword>
<organism evidence="4 5">
    <name type="scientific">Methylobrevis pamukkalensis</name>
    <dbReference type="NCBI Taxonomy" id="1439726"/>
    <lineage>
        <taxon>Bacteria</taxon>
        <taxon>Pseudomonadati</taxon>
        <taxon>Pseudomonadota</taxon>
        <taxon>Alphaproteobacteria</taxon>
        <taxon>Hyphomicrobiales</taxon>
        <taxon>Pleomorphomonadaceae</taxon>
        <taxon>Methylobrevis</taxon>
    </lineage>
</organism>
<dbReference type="FunFam" id="3.30.70.360:FF:000001">
    <property type="entry name" value="N-acetyldiaminopimelate deacetylase"/>
    <property type="match status" value="1"/>
</dbReference>
<reference evidence="4 5" key="1">
    <citation type="submission" date="2016-07" db="EMBL/GenBank/DDBJ databases">
        <title>Draft Genome Sequence of Methylobrevis pamukkalensis PK2.</title>
        <authorList>
            <person name="Vasilenko O.V."/>
            <person name="Doronina N.V."/>
            <person name="Shmareva M.N."/>
            <person name="Tarlachkov S.V."/>
            <person name="Mustakhimov I."/>
            <person name="Trotsenko Y.A."/>
        </authorList>
    </citation>
    <scope>NUCLEOTIDE SEQUENCE [LARGE SCALE GENOMIC DNA]</scope>
    <source>
        <strain evidence="4 5">PK2</strain>
    </source>
</reference>
<dbReference type="CDD" id="cd05666">
    <property type="entry name" value="M20_Acy1-like"/>
    <property type="match status" value="1"/>
</dbReference>
<feature type="binding site" evidence="2">
    <location>
        <position position="360"/>
    </location>
    <ligand>
        <name>Mn(2+)</name>
        <dbReference type="ChEBI" id="CHEBI:29035"/>
        <label>2</label>
    </ligand>
</feature>
<proteinExistence type="predicted"/>
<dbReference type="GO" id="GO:0046872">
    <property type="term" value="F:metal ion binding"/>
    <property type="evidence" value="ECO:0007669"/>
    <property type="project" value="UniProtKB-KW"/>
</dbReference>
<protein>
    <submittedName>
        <fullName evidence="4">Putative hydrolase YxeP</fullName>
        <ecNumber evidence="4">3.-.-.-</ecNumber>
    </submittedName>
</protein>
<accession>A0A1E3H9T8</accession>
<dbReference type="Pfam" id="PF07687">
    <property type="entry name" value="M20_dimer"/>
    <property type="match status" value="1"/>
</dbReference>
<dbReference type="OrthoDB" id="9777385at2"/>
<keyword evidence="2" id="KW-0464">Manganese</keyword>
<dbReference type="InterPro" id="IPR017439">
    <property type="entry name" value="Amidohydrolase"/>
</dbReference>
<dbReference type="GO" id="GO:0050118">
    <property type="term" value="F:N-acetyldiaminopimelate deacetylase activity"/>
    <property type="evidence" value="ECO:0007669"/>
    <property type="project" value="UniProtKB-ARBA"/>
</dbReference>
<comment type="cofactor">
    <cofactor evidence="2">
        <name>Mn(2+)</name>
        <dbReference type="ChEBI" id="CHEBI:29035"/>
    </cofactor>
    <text evidence="2">The Mn(2+) ion enhances activity.</text>
</comment>
<dbReference type="SUPFAM" id="SSF53187">
    <property type="entry name" value="Zn-dependent exopeptidases"/>
    <property type="match status" value="1"/>
</dbReference>
<dbReference type="EMBL" id="MCRJ01000001">
    <property type="protein sequence ID" value="ODN72546.1"/>
    <property type="molecule type" value="Genomic_DNA"/>
</dbReference>
<dbReference type="GO" id="GO:0019877">
    <property type="term" value="P:diaminopimelate biosynthetic process"/>
    <property type="evidence" value="ECO:0007669"/>
    <property type="project" value="UniProtKB-ARBA"/>
</dbReference>
<gene>
    <name evidence="4" type="primary">yxeP</name>
    <name evidence="4" type="ORF">A6302_00037</name>
</gene>
<dbReference type="PANTHER" id="PTHR11014">
    <property type="entry name" value="PEPTIDASE M20 FAMILY MEMBER"/>
    <property type="match status" value="1"/>
</dbReference>
<feature type="binding site" evidence="2">
    <location>
        <position position="139"/>
    </location>
    <ligand>
        <name>Mn(2+)</name>
        <dbReference type="ChEBI" id="CHEBI:29035"/>
        <label>2</label>
    </ligand>
</feature>
<dbReference type="InterPro" id="IPR002933">
    <property type="entry name" value="Peptidase_M20"/>
</dbReference>
<evidence type="ECO:0000256" key="1">
    <source>
        <dbReference type="ARBA" id="ARBA00022801"/>
    </source>
</evidence>
<dbReference type="PATRIC" id="fig|1439726.3.peg.38"/>